<keyword evidence="12" id="KW-1185">Reference proteome</keyword>
<keyword evidence="5 6" id="KW-0472">Membrane</keyword>
<gene>
    <name evidence="11" type="ORF">SPARVUS_LOCUS1502349</name>
</gene>
<dbReference type="PIRSF" id="PIRSF011282">
    <property type="entry name" value="Synaptogyrin"/>
    <property type="match status" value="1"/>
</dbReference>
<feature type="transmembrane region" description="Helical" evidence="8">
    <location>
        <begin position="43"/>
        <end position="65"/>
    </location>
</feature>
<dbReference type="Proteomes" id="UP001162483">
    <property type="component" value="Unassembled WGS sequence"/>
</dbReference>
<feature type="region of interest" description="Disordered" evidence="7">
    <location>
        <begin position="165"/>
        <end position="196"/>
    </location>
</feature>
<dbReference type="InterPro" id="IPR016579">
    <property type="entry name" value="Synaptogyrin"/>
</dbReference>
<evidence type="ECO:0000256" key="1">
    <source>
        <dbReference type="ARBA" id="ARBA00004141"/>
    </source>
</evidence>
<dbReference type="PANTHER" id="PTHR10838">
    <property type="entry name" value="SYNAPTOGYRIN"/>
    <property type="match status" value="1"/>
</dbReference>
<comment type="subcellular location">
    <subcellularLocation>
        <location evidence="1">Membrane</location>
        <topology evidence="1">Multi-pass membrane protein</topology>
    </subcellularLocation>
</comment>
<keyword evidence="4 8" id="KW-1133">Transmembrane helix</keyword>
<reference evidence="11" key="1">
    <citation type="submission" date="2023-05" db="EMBL/GenBank/DDBJ databases">
        <authorList>
            <person name="Stuckert A."/>
        </authorList>
    </citation>
    <scope>NUCLEOTIDE SEQUENCE</scope>
</reference>
<evidence type="ECO:0000259" key="10">
    <source>
        <dbReference type="PROSITE" id="PS51225"/>
    </source>
</evidence>
<dbReference type="Pfam" id="PF01284">
    <property type="entry name" value="MARVEL"/>
    <property type="match status" value="1"/>
</dbReference>
<comment type="similarity">
    <text evidence="2">Belongs to the synaptogyrin family.</text>
</comment>
<evidence type="ECO:0000256" key="3">
    <source>
        <dbReference type="ARBA" id="ARBA00022692"/>
    </source>
</evidence>
<comment type="caution">
    <text evidence="11">The sequence shown here is derived from an EMBL/GenBank/DDBJ whole genome shotgun (WGS) entry which is preliminary data.</text>
</comment>
<feature type="domain" description="MARVEL" evidence="10">
    <location>
        <begin position="1"/>
        <end position="144"/>
    </location>
</feature>
<evidence type="ECO:0000256" key="4">
    <source>
        <dbReference type="ARBA" id="ARBA00022989"/>
    </source>
</evidence>
<evidence type="ECO:0000256" key="9">
    <source>
        <dbReference type="SAM" id="SignalP"/>
    </source>
</evidence>
<dbReference type="PROSITE" id="PS51225">
    <property type="entry name" value="MARVEL"/>
    <property type="match status" value="1"/>
</dbReference>
<organism evidence="11 12">
    <name type="scientific">Staurois parvus</name>
    <dbReference type="NCBI Taxonomy" id="386267"/>
    <lineage>
        <taxon>Eukaryota</taxon>
        <taxon>Metazoa</taxon>
        <taxon>Chordata</taxon>
        <taxon>Craniata</taxon>
        <taxon>Vertebrata</taxon>
        <taxon>Euteleostomi</taxon>
        <taxon>Amphibia</taxon>
        <taxon>Batrachia</taxon>
        <taxon>Anura</taxon>
        <taxon>Neobatrachia</taxon>
        <taxon>Ranoidea</taxon>
        <taxon>Ranidae</taxon>
        <taxon>Staurois</taxon>
    </lineage>
</organism>
<evidence type="ECO:0000313" key="11">
    <source>
        <dbReference type="EMBL" id="CAI9538953.1"/>
    </source>
</evidence>
<evidence type="ECO:0000256" key="7">
    <source>
        <dbReference type="SAM" id="MobiDB-lite"/>
    </source>
</evidence>
<dbReference type="InterPro" id="IPR008253">
    <property type="entry name" value="Marvel"/>
</dbReference>
<keyword evidence="3 6" id="KW-0812">Transmembrane</keyword>
<evidence type="ECO:0000256" key="2">
    <source>
        <dbReference type="ARBA" id="ARBA00010252"/>
    </source>
</evidence>
<evidence type="ECO:0000313" key="12">
    <source>
        <dbReference type="Proteomes" id="UP001162483"/>
    </source>
</evidence>
<accession>A0ABN9ASF8</accession>
<evidence type="ECO:0000256" key="8">
    <source>
        <dbReference type="SAM" id="Phobius"/>
    </source>
</evidence>
<evidence type="ECO:0000256" key="6">
    <source>
        <dbReference type="PROSITE-ProRule" id="PRU00581"/>
    </source>
</evidence>
<name>A0ABN9ASF8_9NEOB</name>
<dbReference type="EMBL" id="CATNWA010001044">
    <property type="protein sequence ID" value="CAI9538953.1"/>
    <property type="molecule type" value="Genomic_DNA"/>
</dbReference>
<dbReference type="PANTHER" id="PTHR10838:SF19">
    <property type="entry name" value="SYNAPTOGYRIN-2 LIKE PROTEIN-RELATED"/>
    <property type="match status" value="1"/>
</dbReference>
<feature type="signal peptide" evidence="9">
    <location>
        <begin position="1"/>
        <end position="21"/>
    </location>
</feature>
<keyword evidence="9" id="KW-0732">Signal</keyword>
<sequence>MVSFLLQIFALIVFSCILTDGYVGGNTGQLYCIFNHNIDACRYGIGIGVIAFFGALIFLGLDVYLPMLSNVQTRKHIVLSDFGFAGLWSFLWFVGFCFLANQWSLTDTAKISVGQDNARAAIAFNFFSILSWVPLAILAFKRVKMGAEDFNTSYVDPSLDTASPYSSYPDAVTDNYQRPPFTQSAETDDGYKPPAY</sequence>
<proteinExistence type="inferred from homology"/>
<feature type="compositionally biased region" description="Polar residues" evidence="7">
    <location>
        <begin position="174"/>
        <end position="185"/>
    </location>
</feature>
<feature type="chain" id="PRO_5045907677" description="MARVEL domain-containing protein" evidence="9">
    <location>
        <begin position="22"/>
        <end position="196"/>
    </location>
</feature>
<evidence type="ECO:0000256" key="5">
    <source>
        <dbReference type="ARBA" id="ARBA00023136"/>
    </source>
</evidence>
<feature type="transmembrane region" description="Helical" evidence="8">
    <location>
        <begin position="121"/>
        <end position="140"/>
    </location>
</feature>
<feature type="transmembrane region" description="Helical" evidence="8">
    <location>
        <begin position="77"/>
        <end position="101"/>
    </location>
</feature>
<protein>
    <recommendedName>
        <fullName evidence="10">MARVEL domain-containing protein</fullName>
    </recommendedName>
</protein>